<keyword evidence="4 9" id="KW-0547">Nucleotide-binding</keyword>
<dbReference type="PRINTS" id="PR00987">
    <property type="entry name" value="TRNASYNTHGLU"/>
</dbReference>
<dbReference type="InterPro" id="IPR020059">
    <property type="entry name" value="Glu/Gln-tRNA-synth_Ib_codon-bd"/>
</dbReference>
<dbReference type="InterPro" id="IPR001412">
    <property type="entry name" value="aa-tRNA-synth_I_CS"/>
</dbReference>
<feature type="domain" description="Glutamyl/glutaminyl-tRNA synthetase class Ib anti-codon binding" evidence="12">
    <location>
        <begin position="342"/>
        <end position="442"/>
    </location>
</feature>
<dbReference type="InterPro" id="IPR049437">
    <property type="entry name" value="tRNA-synt_1c_C2"/>
</dbReference>
<feature type="domain" description="Glutamyl/glutaminyl-tRNA synthetase class Ib catalytic" evidence="11">
    <location>
        <begin position="29"/>
        <end position="338"/>
    </location>
</feature>
<keyword evidence="3 9" id="KW-0436">Ligase</keyword>
<evidence type="ECO:0000313" key="14">
    <source>
        <dbReference type="EMBL" id="AHG89513.1"/>
    </source>
</evidence>
<evidence type="ECO:0000256" key="6">
    <source>
        <dbReference type="ARBA" id="ARBA00022917"/>
    </source>
</evidence>
<dbReference type="InterPro" id="IPR014729">
    <property type="entry name" value="Rossmann-like_a/b/a_fold"/>
</dbReference>
<dbReference type="Pfam" id="PF20974">
    <property type="entry name" value="tRNA-synt_1c_C2"/>
    <property type="match status" value="1"/>
</dbReference>
<dbReference type="RefSeq" id="WP_025411009.1">
    <property type="nucleotide sequence ID" value="NZ_CP007128.1"/>
</dbReference>
<evidence type="ECO:0000256" key="10">
    <source>
        <dbReference type="RuleBase" id="RU363037"/>
    </source>
</evidence>
<dbReference type="NCBIfam" id="TIGR00440">
    <property type="entry name" value="glnS"/>
    <property type="match status" value="1"/>
</dbReference>
<dbReference type="PROSITE" id="PS00178">
    <property type="entry name" value="AA_TRNA_LIGASE_I"/>
    <property type="match status" value="1"/>
</dbReference>
<dbReference type="FunFam" id="3.40.50.620:FF:000037">
    <property type="entry name" value="Glutamine--tRNA ligase cytoplasmic"/>
    <property type="match status" value="1"/>
</dbReference>
<name>W0RJB8_9BACT</name>
<dbReference type="SUPFAM" id="SSF50715">
    <property type="entry name" value="Ribosomal protein L25-like"/>
    <property type="match status" value="1"/>
</dbReference>
<evidence type="ECO:0000259" key="13">
    <source>
        <dbReference type="Pfam" id="PF20974"/>
    </source>
</evidence>
<evidence type="ECO:0000256" key="7">
    <source>
        <dbReference type="ARBA" id="ARBA00023146"/>
    </source>
</evidence>
<evidence type="ECO:0000256" key="9">
    <source>
        <dbReference type="HAMAP-Rule" id="MF_00126"/>
    </source>
</evidence>
<evidence type="ECO:0000256" key="3">
    <source>
        <dbReference type="ARBA" id="ARBA00022598"/>
    </source>
</evidence>
<dbReference type="GO" id="GO:0004819">
    <property type="term" value="F:glutamine-tRNA ligase activity"/>
    <property type="evidence" value="ECO:0007669"/>
    <property type="project" value="UniProtKB-UniRule"/>
</dbReference>
<evidence type="ECO:0000313" key="15">
    <source>
        <dbReference type="Proteomes" id="UP000019151"/>
    </source>
</evidence>
<dbReference type="HAMAP" id="MF_00126">
    <property type="entry name" value="Gln_tRNA_synth"/>
    <property type="match status" value="1"/>
</dbReference>
<dbReference type="GO" id="GO:0005829">
    <property type="term" value="C:cytosol"/>
    <property type="evidence" value="ECO:0007669"/>
    <property type="project" value="TreeGrafter"/>
</dbReference>
<dbReference type="STRING" id="861299.J421_1976"/>
<dbReference type="PANTHER" id="PTHR43097">
    <property type="entry name" value="GLUTAMINE-TRNA LIGASE"/>
    <property type="match status" value="1"/>
</dbReference>
<dbReference type="EC" id="6.1.1.18" evidence="9"/>
<comment type="subunit">
    <text evidence="9">Monomer.</text>
</comment>
<keyword evidence="6 9" id="KW-0648">Protein biosynthesis</keyword>
<dbReference type="InterPro" id="IPR020058">
    <property type="entry name" value="Glu/Gln-tRNA-synth_Ib_cat-dom"/>
</dbReference>
<feature type="binding site" evidence="9">
    <location>
        <position position="231"/>
    </location>
    <ligand>
        <name>ATP</name>
        <dbReference type="ChEBI" id="CHEBI:30616"/>
    </ligand>
</feature>
<feature type="short sequence motif" description="'HIGH' region" evidence="9">
    <location>
        <begin position="35"/>
        <end position="45"/>
    </location>
</feature>
<evidence type="ECO:0000259" key="11">
    <source>
        <dbReference type="Pfam" id="PF00749"/>
    </source>
</evidence>
<dbReference type="Gene3D" id="3.40.50.620">
    <property type="entry name" value="HUPs"/>
    <property type="match status" value="1"/>
</dbReference>
<dbReference type="InterPro" id="IPR011035">
    <property type="entry name" value="Ribosomal_bL25/Gln-tRNA_synth"/>
</dbReference>
<feature type="short sequence motif" description="'KMSKS' region" evidence="9">
    <location>
        <begin position="269"/>
        <end position="273"/>
    </location>
</feature>
<gene>
    <name evidence="9" type="primary">glnS</name>
    <name evidence="14" type="ORF">J421_1976</name>
</gene>
<dbReference type="HOGENOM" id="CLU_001882_2_3_0"/>
<dbReference type="InterPro" id="IPR000924">
    <property type="entry name" value="Glu/Gln-tRNA-synth"/>
</dbReference>
<comment type="catalytic activity">
    <reaction evidence="8 9">
        <text>tRNA(Gln) + L-glutamine + ATP = L-glutaminyl-tRNA(Gln) + AMP + diphosphate</text>
        <dbReference type="Rhea" id="RHEA:20121"/>
        <dbReference type="Rhea" id="RHEA-COMP:9662"/>
        <dbReference type="Rhea" id="RHEA-COMP:9681"/>
        <dbReference type="ChEBI" id="CHEBI:30616"/>
        <dbReference type="ChEBI" id="CHEBI:33019"/>
        <dbReference type="ChEBI" id="CHEBI:58359"/>
        <dbReference type="ChEBI" id="CHEBI:78442"/>
        <dbReference type="ChEBI" id="CHEBI:78521"/>
        <dbReference type="ChEBI" id="CHEBI:456215"/>
        <dbReference type="EC" id="6.1.1.18"/>
    </reaction>
</comment>
<evidence type="ECO:0000256" key="8">
    <source>
        <dbReference type="ARBA" id="ARBA00048270"/>
    </source>
</evidence>
<reference evidence="14 15" key="1">
    <citation type="journal article" date="2014" name="Genome Announc.">
        <title>Genome Sequence and Methylome of Soil Bacterium Gemmatirosa kalamazoonensis KBS708T, a Member of the Rarely Cultivated Gemmatimonadetes Phylum.</title>
        <authorList>
            <person name="Debruyn J.M."/>
            <person name="Radosevich M."/>
            <person name="Wommack K.E."/>
            <person name="Polson S.W."/>
            <person name="Hauser L.J."/>
            <person name="Fawaz M.N."/>
            <person name="Korlach J."/>
            <person name="Tsai Y.C."/>
        </authorList>
    </citation>
    <scope>NUCLEOTIDE SEQUENCE [LARGE SCALE GENOMIC DNA]</scope>
    <source>
        <strain evidence="14 15">KBS708</strain>
    </source>
</reference>
<comment type="subcellular location">
    <subcellularLocation>
        <location evidence="9">Cytoplasm</location>
    </subcellularLocation>
</comment>
<dbReference type="AlphaFoldDB" id="W0RJB8"/>
<dbReference type="InterPro" id="IPR004514">
    <property type="entry name" value="Gln-tRNA-synth"/>
</dbReference>
<evidence type="ECO:0000256" key="2">
    <source>
        <dbReference type="ARBA" id="ARBA00022490"/>
    </source>
</evidence>
<dbReference type="PANTHER" id="PTHR43097:SF5">
    <property type="entry name" value="GLUTAMATE--TRNA LIGASE"/>
    <property type="match status" value="1"/>
</dbReference>
<evidence type="ECO:0000256" key="4">
    <source>
        <dbReference type="ARBA" id="ARBA00022741"/>
    </source>
</evidence>
<dbReference type="EMBL" id="CP007128">
    <property type="protein sequence ID" value="AHG89513.1"/>
    <property type="molecule type" value="Genomic_DNA"/>
</dbReference>
<dbReference type="GO" id="GO:0006424">
    <property type="term" value="P:glutamyl-tRNA aminoacylation"/>
    <property type="evidence" value="ECO:0007669"/>
    <property type="project" value="UniProtKB-UniRule"/>
</dbReference>
<feature type="binding site" evidence="9">
    <location>
        <begin position="262"/>
        <end position="263"/>
    </location>
    <ligand>
        <name>ATP</name>
        <dbReference type="ChEBI" id="CHEBI:30616"/>
    </ligand>
</feature>
<feature type="binding site" evidence="9">
    <location>
        <position position="68"/>
    </location>
    <ligand>
        <name>L-glutamine</name>
        <dbReference type="ChEBI" id="CHEBI:58359"/>
    </ligand>
</feature>
<proteinExistence type="inferred from homology"/>
<dbReference type="PATRIC" id="fig|861299.3.peg.2011"/>
<evidence type="ECO:0000256" key="5">
    <source>
        <dbReference type="ARBA" id="ARBA00022840"/>
    </source>
</evidence>
<dbReference type="InterPro" id="IPR022861">
    <property type="entry name" value="Gln_tRNA_ligase_bac"/>
</dbReference>
<organism evidence="14 15">
    <name type="scientific">Gemmatirosa kalamazoonensis</name>
    <dbReference type="NCBI Taxonomy" id="861299"/>
    <lineage>
        <taxon>Bacteria</taxon>
        <taxon>Pseudomonadati</taxon>
        <taxon>Gemmatimonadota</taxon>
        <taxon>Gemmatimonadia</taxon>
        <taxon>Gemmatimonadales</taxon>
        <taxon>Gemmatimonadaceae</taxon>
        <taxon>Gemmatirosa</taxon>
    </lineage>
</organism>
<sequence>MSNDTTPRSNFIRDLVEEDVATNRFGRPVTTRFPPEPNGFPHIGHVKSIVLNFGLAREFGGRCNLRFDDTNPFTEDIKYVEAMRRDIAWLGYEPDAVYYASDYFEQLYEFAELLVTKGKAYVDSQTDEEIRANRGTVTTPGTNSPYRDRTPDENLDLLRRMKAGEFPDGAHVLRARIDMAHPNMIMRDPLLLRIRHAHHYRRGDAWCVFPLYDFAHGLSDAIEGITRSLCTLEFKDNRDIYDWLVRECGFTDHPPTQIEFARLELDYTLLSKRKLLRLVNEGLVSGWDDPRMPTISGIRRRGVTPEALRNFAEAVGVARKPARTELATFEHYVRDDLNMRVPRVMCVLKPLKVVLTNWPAGQVDELEAPYYPHDVPLEGSRTVPFSGELWIERDDFMEDPPKKFFRLAPGREVRLRYGYLITCQEVVKDAAGEIVELRCTYDPATRGGDAPDGRRVQGTIHWVSAAHAVDCEVRLYDKLFTVPNPDHGDGSVMESDDDTPADFLRFLNPESLVVVPHAKVEPSVARDPIGTRYQFERTGYFVSDPVDATPERLVFNRTVTLRDSWAKVAAK</sequence>
<dbReference type="NCBIfam" id="NF011291">
    <property type="entry name" value="PRK14703.1"/>
    <property type="match status" value="1"/>
</dbReference>
<keyword evidence="2 9" id="KW-0963">Cytoplasm</keyword>
<evidence type="ECO:0000256" key="1">
    <source>
        <dbReference type="ARBA" id="ARBA00005594"/>
    </source>
</evidence>
<dbReference type="Gene3D" id="2.40.240.10">
    <property type="entry name" value="Ribosomal Protein L25, Chain P"/>
    <property type="match status" value="2"/>
</dbReference>
<feature type="binding site" evidence="9">
    <location>
        <position position="212"/>
    </location>
    <ligand>
        <name>L-glutamine</name>
        <dbReference type="ChEBI" id="CHEBI:58359"/>
    </ligand>
</feature>
<feature type="domain" description="tRNA synthetases class I (E and Q) anti-codon binding" evidence="13">
    <location>
        <begin position="459"/>
        <end position="544"/>
    </location>
</feature>
<dbReference type="InParanoid" id="W0RJB8"/>
<comment type="similarity">
    <text evidence="1 9 10">Belongs to the class-I aminoacyl-tRNA synthetase family.</text>
</comment>
<dbReference type="GO" id="GO:0005524">
    <property type="term" value="F:ATP binding"/>
    <property type="evidence" value="ECO:0007669"/>
    <property type="project" value="UniProtKB-UniRule"/>
</dbReference>
<evidence type="ECO:0000259" key="12">
    <source>
        <dbReference type="Pfam" id="PF03950"/>
    </source>
</evidence>
<dbReference type="SUPFAM" id="SSF52374">
    <property type="entry name" value="Nucleotidylyl transferase"/>
    <property type="match status" value="1"/>
</dbReference>
<feature type="binding site" evidence="9">
    <location>
        <begin position="270"/>
        <end position="272"/>
    </location>
    <ligand>
        <name>ATP</name>
        <dbReference type="ChEBI" id="CHEBI:30616"/>
    </ligand>
</feature>
<dbReference type="OrthoDB" id="9801560at2"/>
<dbReference type="GO" id="GO:0006425">
    <property type="term" value="P:glutaminyl-tRNA aminoacylation"/>
    <property type="evidence" value="ECO:0007669"/>
    <property type="project" value="UniProtKB-UniRule"/>
</dbReference>
<dbReference type="eggNOG" id="COG0008">
    <property type="taxonomic scope" value="Bacteria"/>
</dbReference>
<keyword evidence="15" id="KW-1185">Reference proteome</keyword>
<dbReference type="KEGG" id="gba:J421_1976"/>
<protein>
    <recommendedName>
        <fullName evidence="9">Glutamine--tRNA ligase</fullName>
        <ecNumber evidence="9">6.1.1.18</ecNumber>
    </recommendedName>
    <alternativeName>
        <fullName evidence="9">Glutaminyl-tRNA synthetase</fullName>
        <shortName evidence="9">GlnRS</shortName>
    </alternativeName>
</protein>
<dbReference type="Proteomes" id="UP000019151">
    <property type="component" value="Chromosome"/>
</dbReference>
<dbReference type="InterPro" id="IPR020056">
    <property type="entry name" value="Rbsml_bL25/Gln-tRNA_synth_N"/>
</dbReference>
<dbReference type="InterPro" id="IPR050132">
    <property type="entry name" value="Gln/Glu-tRNA_Ligase"/>
</dbReference>
<accession>W0RJB8</accession>
<keyword evidence="5 9" id="KW-0067">ATP-binding</keyword>
<dbReference type="Pfam" id="PF03950">
    <property type="entry name" value="tRNA-synt_1c_C"/>
    <property type="match status" value="1"/>
</dbReference>
<dbReference type="Pfam" id="PF00749">
    <property type="entry name" value="tRNA-synt_1c"/>
    <property type="match status" value="1"/>
</dbReference>
<dbReference type="FunFam" id="2.40.240.10:FF:000001">
    <property type="entry name" value="Glutamine--tRNA ligase"/>
    <property type="match status" value="1"/>
</dbReference>
<feature type="binding site" evidence="9">
    <location>
        <begin position="36"/>
        <end position="38"/>
    </location>
    <ligand>
        <name>ATP</name>
        <dbReference type="ChEBI" id="CHEBI:30616"/>
    </ligand>
</feature>
<comment type="caution">
    <text evidence="9">Lacks conserved residue(s) required for the propagation of feature annotation.</text>
</comment>
<keyword evidence="7 9" id="KW-0030">Aminoacyl-tRNA synthetase</keyword>